<dbReference type="PANTHER" id="PTHR13939">
    <property type="entry name" value="NICOTINAMIDE-NUCLEOTIDE AMIDOHYDROLASE PNCC"/>
    <property type="match status" value="1"/>
</dbReference>
<dbReference type="SMART" id="SM00852">
    <property type="entry name" value="MoCF_biosynth"/>
    <property type="match status" value="1"/>
</dbReference>
<keyword evidence="5" id="KW-1185">Reference proteome</keyword>
<evidence type="ECO:0000256" key="2">
    <source>
        <dbReference type="SAM" id="SignalP"/>
    </source>
</evidence>
<dbReference type="PANTHER" id="PTHR13939:SF0">
    <property type="entry name" value="NMN AMIDOHYDROLASE-LIKE PROTEIN YFAY"/>
    <property type="match status" value="1"/>
</dbReference>
<evidence type="ECO:0000313" key="4">
    <source>
        <dbReference type="EMBL" id="KAF7256048.1"/>
    </source>
</evidence>
<dbReference type="Gene3D" id="3.40.980.10">
    <property type="entry name" value="MoaB/Mog-like domain"/>
    <property type="match status" value="1"/>
</dbReference>
<dbReference type="InterPro" id="IPR036425">
    <property type="entry name" value="MoaB/Mog-like_dom_sf"/>
</dbReference>
<feature type="signal peptide" evidence="2">
    <location>
        <begin position="1"/>
        <end position="21"/>
    </location>
</feature>
<dbReference type="InterPro" id="IPR001453">
    <property type="entry name" value="MoaB/Mog_dom"/>
</dbReference>
<dbReference type="Pfam" id="PF00994">
    <property type="entry name" value="MoCF_biosynth"/>
    <property type="match status" value="1"/>
</dbReference>
<sequence>MCALGSFLHLRVGMLVPRTMGLLVIGDEILNGKVEEINSRLVCTTAPSLGLKLRKISVVPDNVDTIAKEAREFMHNFDIVLTSGGIGPTHDDVTFEGLAKALGQKTFTHPELIRVVENFFGFDSTVNPSDPRIRLCQVPVSSELVYGIDYSTGRQSNYPVVKVRNIYALPGIPRLFHTAFEIIKEHLRDPQIRFHSRSLYVTQEETQIAVFMSGLAEKYNEALSVGSYPTFNNSYYRVRVVLDSLDEKILAVAFQEAKEYFASDAVAYEPDPVANAEEAVYSLLRDGTVFSGRVAKAIGIIEAALKQFSVCFFFIMAVWQLSISVNH</sequence>
<feature type="chain" id="PRO_5035880287" description="MoaB/Mog domain-containing protein" evidence="2">
    <location>
        <begin position="22"/>
        <end position="327"/>
    </location>
</feature>
<dbReference type="InterPro" id="IPR056596">
    <property type="entry name" value="FLAD1_M"/>
</dbReference>
<dbReference type="InterPro" id="IPR050101">
    <property type="entry name" value="CinA"/>
</dbReference>
<evidence type="ECO:0000259" key="3">
    <source>
        <dbReference type="SMART" id="SM00852"/>
    </source>
</evidence>
<protein>
    <recommendedName>
        <fullName evidence="3">MoaB/Mog domain-containing protein</fullName>
    </recommendedName>
</protein>
<feature type="domain" description="MoaB/Mog" evidence="3">
    <location>
        <begin position="21"/>
        <end position="190"/>
    </location>
</feature>
<comment type="caution">
    <text evidence="4">The sequence shown here is derived from an EMBL/GenBank/DDBJ whole genome shotgun (WGS) entry which is preliminary data.</text>
</comment>
<dbReference type="EMBL" id="JTDE01003444">
    <property type="protein sequence ID" value="KAF7256048.1"/>
    <property type="molecule type" value="Genomic_DNA"/>
</dbReference>
<dbReference type="AlphaFoldDB" id="A0A8S9YW35"/>
<proteinExistence type="inferred from homology"/>
<organism evidence="4 5">
    <name type="scientific">Paragonimus skrjabini miyazakii</name>
    <dbReference type="NCBI Taxonomy" id="59628"/>
    <lineage>
        <taxon>Eukaryota</taxon>
        <taxon>Metazoa</taxon>
        <taxon>Spiralia</taxon>
        <taxon>Lophotrochozoa</taxon>
        <taxon>Platyhelminthes</taxon>
        <taxon>Trematoda</taxon>
        <taxon>Digenea</taxon>
        <taxon>Plagiorchiida</taxon>
        <taxon>Troglotremata</taxon>
        <taxon>Troglotrematidae</taxon>
        <taxon>Paragonimus</taxon>
    </lineage>
</organism>
<keyword evidence="2" id="KW-0732">Signal</keyword>
<name>A0A8S9YW35_9TREM</name>
<comment type="similarity">
    <text evidence="1">In the N-terminal section; belongs to the MoaB/Mog family.</text>
</comment>
<dbReference type="SUPFAM" id="SSF53218">
    <property type="entry name" value="Molybdenum cofactor biosynthesis proteins"/>
    <property type="match status" value="1"/>
</dbReference>
<evidence type="ECO:0000256" key="1">
    <source>
        <dbReference type="ARBA" id="ARBA00007589"/>
    </source>
</evidence>
<accession>A0A8S9YW35</accession>
<dbReference type="Proteomes" id="UP000822476">
    <property type="component" value="Unassembled WGS sequence"/>
</dbReference>
<dbReference type="Pfam" id="PF24102">
    <property type="entry name" value="FLAD1_M"/>
    <property type="match status" value="1"/>
</dbReference>
<evidence type="ECO:0000313" key="5">
    <source>
        <dbReference type="Proteomes" id="UP000822476"/>
    </source>
</evidence>
<dbReference type="OrthoDB" id="270728at2759"/>
<reference evidence="4" key="1">
    <citation type="submission" date="2019-07" db="EMBL/GenBank/DDBJ databases">
        <title>Annotation for the trematode Paragonimus miyazaki's.</title>
        <authorList>
            <person name="Choi Y.-J."/>
        </authorList>
    </citation>
    <scope>NUCLEOTIDE SEQUENCE</scope>
    <source>
        <strain evidence="4">Japan</strain>
    </source>
</reference>
<gene>
    <name evidence="4" type="ORF">EG68_06054</name>
</gene>